<evidence type="ECO:0000256" key="8">
    <source>
        <dbReference type="ARBA" id="ARBA00023306"/>
    </source>
</evidence>
<evidence type="ECO:0000313" key="13">
    <source>
        <dbReference type="EMBL" id="MCC2135943.1"/>
    </source>
</evidence>
<dbReference type="InterPro" id="IPR004276">
    <property type="entry name" value="GlycoTrans_28_N"/>
</dbReference>
<comment type="caution">
    <text evidence="10">Lacks conserved residue(s) required for the propagation of feature annotation.</text>
</comment>
<evidence type="ECO:0000256" key="2">
    <source>
        <dbReference type="ARBA" id="ARBA00022618"/>
    </source>
</evidence>
<feature type="binding site" evidence="10">
    <location>
        <position position="258"/>
    </location>
    <ligand>
        <name>UDP-N-acetyl-alpha-D-glucosamine</name>
        <dbReference type="ChEBI" id="CHEBI:57705"/>
    </ligand>
</feature>
<feature type="binding site" evidence="10">
    <location>
        <position position="199"/>
    </location>
    <ligand>
        <name>UDP-N-acetyl-alpha-D-glucosamine</name>
        <dbReference type="ChEBI" id="CHEBI:57705"/>
    </ligand>
</feature>
<evidence type="ECO:0000259" key="11">
    <source>
        <dbReference type="Pfam" id="PF03033"/>
    </source>
</evidence>
<feature type="binding site" evidence="10">
    <location>
        <begin position="10"/>
        <end position="12"/>
    </location>
    <ligand>
        <name>UDP-N-acetyl-alpha-D-glucosamine</name>
        <dbReference type="ChEBI" id="CHEBI:57705"/>
    </ligand>
</feature>
<evidence type="ECO:0000256" key="3">
    <source>
        <dbReference type="ARBA" id="ARBA00022676"/>
    </source>
</evidence>
<gene>
    <name evidence="10 13" type="primary">murG</name>
    <name evidence="13" type="ORF">LKD31_02805</name>
</gene>
<dbReference type="Proteomes" id="UP001199424">
    <property type="component" value="Unassembled WGS sequence"/>
</dbReference>
<feature type="binding site" evidence="10">
    <location>
        <position position="303"/>
    </location>
    <ligand>
        <name>UDP-N-acetyl-alpha-D-glucosamine</name>
        <dbReference type="ChEBI" id="CHEBI:57705"/>
    </ligand>
</feature>
<keyword evidence="6 10" id="KW-0573">Peptidoglycan synthesis</keyword>
<dbReference type="GO" id="GO:0008360">
    <property type="term" value="P:regulation of cell shape"/>
    <property type="evidence" value="ECO:0007669"/>
    <property type="project" value="UniProtKB-KW"/>
</dbReference>
<keyword evidence="9 10" id="KW-0961">Cell wall biogenesis/degradation</keyword>
<name>A0AAE3AL08_9FIRM</name>
<comment type="subcellular location">
    <subcellularLocation>
        <location evidence="10">Cell membrane</location>
        <topology evidence="10">Peripheral membrane protein</topology>
        <orientation evidence="10">Cytoplasmic side</orientation>
    </subcellularLocation>
</comment>
<dbReference type="HAMAP" id="MF_00033">
    <property type="entry name" value="MurG"/>
    <property type="match status" value="1"/>
</dbReference>
<keyword evidence="7 10" id="KW-0472">Membrane</keyword>
<comment type="pathway">
    <text evidence="10">Cell wall biogenesis; peptidoglycan biosynthesis.</text>
</comment>
<dbReference type="Pfam" id="PF03033">
    <property type="entry name" value="Glyco_transf_28"/>
    <property type="match status" value="1"/>
</dbReference>
<evidence type="ECO:0000313" key="14">
    <source>
        <dbReference type="Proteomes" id="UP001199424"/>
    </source>
</evidence>
<organism evidence="13 14">
    <name type="scientific">Hominenteromicrobium mulieris</name>
    <dbReference type="NCBI Taxonomy" id="2885357"/>
    <lineage>
        <taxon>Bacteria</taxon>
        <taxon>Bacillati</taxon>
        <taxon>Bacillota</taxon>
        <taxon>Clostridia</taxon>
        <taxon>Eubacteriales</taxon>
        <taxon>Oscillospiraceae</taxon>
        <taxon>Hominenteromicrobium</taxon>
    </lineage>
</organism>
<keyword evidence="14" id="KW-1185">Reference proteome</keyword>
<dbReference type="InterPro" id="IPR006009">
    <property type="entry name" value="GlcNAc_MurG"/>
</dbReference>
<dbReference type="RefSeq" id="WP_308448531.1">
    <property type="nucleotide sequence ID" value="NZ_JAJEQC010000002.1"/>
</dbReference>
<dbReference type="InterPro" id="IPR007235">
    <property type="entry name" value="Glyco_trans_28_C"/>
</dbReference>
<comment type="similarity">
    <text evidence="10">Belongs to the glycosyltransferase 28 family. MurG subfamily.</text>
</comment>
<comment type="caution">
    <text evidence="13">The sequence shown here is derived from an EMBL/GenBank/DDBJ whole genome shotgun (WGS) entry which is preliminary data.</text>
</comment>
<dbReference type="GO" id="GO:0005975">
    <property type="term" value="P:carbohydrate metabolic process"/>
    <property type="evidence" value="ECO:0007669"/>
    <property type="project" value="InterPro"/>
</dbReference>
<evidence type="ECO:0000256" key="1">
    <source>
        <dbReference type="ARBA" id="ARBA00022475"/>
    </source>
</evidence>
<evidence type="ECO:0000256" key="5">
    <source>
        <dbReference type="ARBA" id="ARBA00022960"/>
    </source>
</evidence>
<dbReference type="GO" id="GO:0009252">
    <property type="term" value="P:peptidoglycan biosynthetic process"/>
    <property type="evidence" value="ECO:0007669"/>
    <property type="project" value="UniProtKB-UniRule"/>
</dbReference>
<evidence type="ECO:0000256" key="6">
    <source>
        <dbReference type="ARBA" id="ARBA00022984"/>
    </source>
</evidence>
<reference evidence="13" key="1">
    <citation type="submission" date="2021-10" db="EMBL/GenBank/DDBJ databases">
        <title>Anaerobic single-cell dispensing facilitates the cultivation of human gut bacteria.</title>
        <authorList>
            <person name="Afrizal A."/>
        </authorList>
    </citation>
    <scope>NUCLEOTIDE SEQUENCE</scope>
    <source>
        <strain evidence="13">CLA-AA-H250</strain>
    </source>
</reference>
<keyword evidence="8 10" id="KW-0131">Cell cycle</keyword>
<dbReference type="GO" id="GO:0051301">
    <property type="term" value="P:cell division"/>
    <property type="evidence" value="ECO:0007669"/>
    <property type="project" value="UniProtKB-KW"/>
</dbReference>
<evidence type="ECO:0000256" key="4">
    <source>
        <dbReference type="ARBA" id="ARBA00022679"/>
    </source>
</evidence>
<evidence type="ECO:0000256" key="9">
    <source>
        <dbReference type="ARBA" id="ARBA00023316"/>
    </source>
</evidence>
<dbReference type="AlphaFoldDB" id="A0AAE3AL08"/>
<evidence type="ECO:0000256" key="10">
    <source>
        <dbReference type="HAMAP-Rule" id="MF_00033"/>
    </source>
</evidence>
<keyword evidence="4 10" id="KW-0808">Transferase</keyword>
<keyword evidence="2 10" id="KW-0132">Cell division</keyword>
<evidence type="ECO:0000256" key="7">
    <source>
        <dbReference type="ARBA" id="ARBA00023136"/>
    </source>
</evidence>
<dbReference type="PANTHER" id="PTHR21015:SF22">
    <property type="entry name" value="GLYCOSYLTRANSFERASE"/>
    <property type="match status" value="1"/>
</dbReference>
<comment type="catalytic activity">
    <reaction evidence="10">
        <text>di-trans,octa-cis-undecaprenyl diphospho-N-acetyl-alpha-D-muramoyl-L-alanyl-D-glutamyl-meso-2,6-diaminopimeloyl-D-alanyl-D-alanine + UDP-N-acetyl-alpha-D-glucosamine = di-trans,octa-cis-undecaprenyl diphospho-[N-acetyl-alpha-D-glucosaminyl-(1-&gt;4)]-N-acetyl-alpha-D-muramoyl-L-alanyl-D-glutamyl-meso-2,6-diaminopimeloyl-D-alanyl-D-alanine + UDP + H(+)</text>
        <dbReference type="Rhea" id="RHEA:31227"/>
        <dbReference type="ChEBI" id="CHEBI:15378"/>
        <dbReference type="ChEBI" id="CHEBI:57705"/>
        <dbReference type="ChEBI" id="CHEBI:58223"/>
        <dbReference type="ChEBI" id="CHEBI:61387"/>
        <dbReference type="ChEBI" id="CHEBI:61388"/>
        <dbReference type="EC" id="2.4.1.227"/>
    </reaction>
</comment>
<dbReference type="SUPFAM" id="SSF53756">
    <property type="entry name" value="UDP-Glycosyltransferase/glycogen phosphorylase"/>
    <property type="match status" value="1"/>
</dbReference>
<feature type="domain" description="Glycosyl transferase family 28 C-terminal" evidence="12">
    <location>
        <begin position="193"/>
        <end position="361"/>
    </location>
</feature>
<dbReference type="Pfam" id="PF04101">
    <property type="entry name" value="Glyco_tran_28_C"/>
    <property type="match status" value="1"/>
</dbReference>
<sequence>MRVLFAGGGTAGHINPALAAAGYLRSKQPDAEILYVGNKGGMEERLVPAAGYDFKTIRISGFQRKLTAKNIRRNIKTVFRLFSSSIESERIIKAFKPDICVGTGGYVSGPVIRAAQKLGIPTVIHEQNAYPGMTTKALAKHAECVMLAVEDAKKYLDRKDNCVFTGNPVRVSVLQAEREAARKALNLDDRPLVLSFGGSLGAAALNKAAAYMLGESAKEKKYQHIHGYGQHDEKFLDEVHAAGVKEEENPQIRMLEYIDNMPECLAAADLVIGRAGAITLTEIEATGKCSILIPSPNVAENHQFHNAMALVNRDAAVMIEEKDLTGEKLWETVNTVLSEPGRAEEIGKNAKAMAVLDANDRIYNIICEKAKK</sequence>
<dbReference type="GO" id="GO:0071555">
    <property type="term" value="P:cell wall organization"/>
    <property type="evidence" value="ECO:0007669"/>
    <property type="project" value="UniProtKB-KW"/>
</dbReference>
<comment type="function">
    <text evidence="10">Cell wall formation. Catalyzes the transfer of a GlcNAc subunit on undecaprenyl-pyrophosphoryl-MurNAc-pentapeptide (lipid intermediate I) to form undecaprenyl-pyrophosphoryl-MurNAc-(pentapeptide)GlcNAc (lipid intermediate II).</text>
</comment>
<evidence type="ECO:0000259" key="12">
    <source>
        <dbReference type="Pfam" id="PF04101"/>
    </source>
</evidence>
<feature type="domain" description="Glycosyltransferase family 28 N-terminal" evidence="11">
    <location>
        <begin position="3"/>
        <end position="146"/>
    </location>
</feature>
<proteinExistence type="inferred from homology"/>
<dbReference type="CDD" id="cd03785">
    <property type="entry name" value="GT28_MurG"/>
    <property type="match status" value="1"/>
</dbReference>
<keyword evidence="1 10" id="KW-1003">Cell membrane</keyword>
<feature type="binding site" evidence="10">
    <location>
        <position position="170"/>
    </location>
    <ligand>
        <name>UDP-N-acetyl-alpha-D-glucosamine</name>
        <dbReference type="ChEBI" id="CHEBI:57705"/>
    </ligand>
</feature>
<dbReference type="Gene3D" id="3.40.50.2000">
    <property type="entry name" value="Glycogen Phosphorylase B"/>
    <property type="match status" value="2"/>
</dbReference>
<dbReference type="EMBL" id="JAJEQC010000002">
    <property type="protein sequence ID" value="MCC2135943.1"/>
    <property type="molecule type" value="Genomic_DNA"/>
</dbReference>
<keyword evidence="3 10" id="KW-0328">Glycosyltransferase</keyword>
<dbReference type="NCBIfam" id="TIGR01133">
    <property type="entry name" value="murG"/>
    <property type="match status" value="1"/>
</dbReference>
<keyword evidence="5 10" id="KW-0133">Cell shape</keyword>
<protein>
    <recommendedName>
        <fullName evidence="10">UDP-N-acetylglucosamine--N-acetylmuramyl-(pentapeptide) pyrophosphoryl-undecaprenol N-acetylglucosamine transferase</fullName>
        <ecNumber evidence="10">2.4.1.227</ecNumber>
    </recommendedName>
    <alternativeName>
        <fullName evidence="10">Undecaprenyl-PP-MurNAc-pentapeptide-UDPGlcNAc GlcNAc transferase</fullName>
    </alternativeName>
</protein>
<accession>A0AAE3AL08</accession>
<dbReference type="GO" id="GO:0050511">
    <property type="term" value="F:undecaprenyldiphospho-muramoylpentapeptide beta-N-acetylglucosaminyltransferase activity"/>
    <property type="evidence" value="ECO:0007669"/>
    <property type="project" value="UniProtKB-UniRule"/>
</dbReference>
<dbReference type="PANTHER" id="PTHR21015">
    <property type="entry name" value="UDP-N-ACETYLGLUCOSAMINE--N-ACETYLMURAMYL-(PENTAPEPTIDE) PYROPHOSPHORYL-UNDECAPRENOL N-ACETYLGLUCOSAMINE TRANSFERASE 1"/>
    <property type="match status" value="1"/>
</dbReference>
<dbReference type="GO" id="GO:0005886">
    <property type="term" value="C:plasma membrane"/>
    <property type="evidence" value="ECO:0007669"/>
    <property type="project" value="UniProtKB-SubCell"/>
</dbReference>
<dbReference type="EC" id="2.4.1.227" evidence="10"/>
<feature type="binding site" evidence="10">
    <location>
        <position position="128"/>
    </location>
    <ligand>
        <name>UDP-N-acetyl-alpha-D-glucosamine</name>
        <dbReference type="ChEBI" id="CHEBI:57705"/>
    </ligand>
</feature>